<keyword evidence="1" id="KW-0472">Membrane</keyword>
<name>A0A7J8YTE7_GOSAI</name>
<reference evidence="2 3" key="1">
    <citation type="journal article" date="2019" name="Genome Biol. Evol.">
        <title>Insights into the evolution of the New World diploid cottons (Gossypium, subgenus Houzingenia) based on genome sequencing.</title>
        <authorList>
            <person name="Grover C.E."/>
            <person name="Arick M.A. 2nd"/>
            <person name="Thrash A."/>
            <person name="Conover J.L."/>
            <person name="Sanders W.S."/>
            <person name="Peterson D.G."/>
            <person name="Frelichowski J.E."/>
            <person name="Scheffler J.A."/>
            <person name="Scheffler B.E."/>
            <person name="Wendel J.F."/>
        </authorList>
    </citation>
    <scope>NUCLEOTIDE SEQUENCE [LARGE SCALE GENOMIC DNA]</scope>
    <source>
        <strain evidence="2">185</strain>
        <tissue evidence="2">Leaf</tissue>
    </source>
</reference>
<dbReference type="AlphaFoldDB" id="A0A7J8YTE7"/>
<evidence type="ECO:0000256" key="1">
    <source>
        <dbReference type="SAM" id="Phobius"/>
    </source>
</evidence>
<comment type="caution">
    <text evidence="2">The sequence shown here is derived from an EMBL/GenBank/DDBJ whole genome shotgun (WGS) entry which is preliminary data.</text>
</comment>
<keyword evidence="1" id="KW-1133">Transmembrane helix</keyword>
<evidence type="ECO:0000313" key="2">
    <source>
        <dbReference type="EMBL" id="MBA0702848.1"/>
    </source>
</evidence>
<feature type="transmembrane region" description="Helical" evidence="1">
    <location>
        <begin position="20"/>
        <end position="38"/>
    </location>
</feature>
<evidence type="ECO:0000313" key="3">
    <source>
        <dbReference type="Proteomes" id="UP000593577"/>
    </source>
</evidence>
<keyword evidence="3" id="KW-1185">Reference proteome</keyword>
<proteinExistence type="predicted"/>
<dbReference type="Proteomes" id="UP000593577">
    <property type="component" value="Unassembled WGS sequence"/>
</dbReference>
<gene>
    <name evidence="2" type="ORF">Goari_026793</name>
</gene>
<organism evidence="2 3">
    <name type="scientific">Gossypium aridum</name>
    <name type="common">American cotton</name>
    <name type="synonym">Erioxylum aridum</name>
    <dbReference type="NCBI Taxonomy" id="34290"/>
    <lineage>
        <taxon>Eukaryota</taxon>
        <taxon>Viridiplantae</taxon>
        <taxon>Streptophyta</taxon>
        <taxon>Embryophyta</taxon>
        <taxon>Tracheophyta</taxon>
        <taxon>Spermatophyta</taxon>
        <taxon>Magnoliopsida</taxon>
        <taxon>eudicotyledons</taxon>
        <taxon>Gunneridae</taxon>
        <taxon>Pentapetalae</taxon>
        <taxon>rosids</taxon>
        <taxon>malvids</taxon>
        <taxon>Malvales</taxon>
        <taxon>Malvaceae</taxon>
        <taxon>Malvoideae</taxon>
        <taxon>Gossypium</taxon>
    </lineage>
</organism>
<protein>
    <submittedName>
        <fullName evidence="2">Uncharacterized protein</fullName>
    </submittedName>
</protein>
<accession>A0A7J8YTE7</accession>
<sequence length="62" mass="7301">MLETLYVIKSLANRLVLKQHLFIFYQAMLLLCYLPFSYKSGRETLIYGRETFVRGCEGSFVE</sequence>
<keyword evidence="1" id="KW-0812">Transmembrane</keyword>
<dbReference type="EMBL" id="JABFAA010354170">
    <property type="protein sequence ID" value="MBA0702848.1"/>
    <property type="molecule type" value="Genomic_DNA"/>
</dbReference>